<reference evidence="2" key="1">
    <citation type="submission" date="2021-01" db="EMBL/GenBank/DDBJ databases">
        <authorList>
            <person name="Corre E."/>
            <person name="Pelletier E."/>
            <person name="Niang G."/>
            <person name="Scheremetjew M."/>
            <person name="Finn R."/>
            <person name="Kale V."/>
            <person name="Holt S."/>
            <person name="Cochrane G."/>
            <person name="Meng A."/>
            <person name="Brown T."/>
            <person name="Cohen L."/>
        </authorList>
    </citation>
    <scope>NUCLEOTIDE SEQUENCE</scope>
    <source>
        <strain evidence="2">CCMP3105</strain>
    </source>
</reference>
<gene>
    <name evidence="2" type="ORF">AMON00008_LOCUS21298</name>
</gene>
<proteinExistence type="predicted"/>
<evidence type="ECO:0000313" key="2">
    <source>
        <dbReference type="EMBL" id="CAE4585284.1"/>
    </source>
</evidence>
<dbReference type="AlphaFoldDB" id="A0A7S4QJ44"/>
<protein>
    <submittedName>
        <fullName evidence="2">Uncharacterized protein</fullName>
    </submittedName>
</protein>
<accession>A0A7S4QJ44</accession>
<sequence length="207" mass="21977">MLPRRAATPMAAGARRLMRPGTPSAAAAAPGGLAALGARHEQRRGGVFDAAARGGPIEALHGEVAARFREVARGSPANISTAQLVQLIFEVGAADPRRTEAGEVLNKMMVRGFYGQTNEKRDSYGPPTVPVVGLEESKRWATLLFIDRMKQQERAAAAPPAGVRRGGTLPPHPACQSVWCHCPIGPSGQRTCALRLESWEPRQSASG</sequence>
<evidence type="ECO:0000256" key="1">
    <source>
        <dbReference type="SAM" id="MobiDB-lite"/>
    </source>
</evidence>
<organism evidence="2">
    <name type="scientific">Alexandrium monilatum</name>
    <dbReference type="NCBI Taxonomy" id="311494"/>
    <lineage>
        <taxon>Eukaryota</taxon>
        <taxon>Sar</taxon>
        <taxon>Alveolata</taxon>
        <taxon>Dinophyceae</taxon>
        <taxon>Gonyaulacales</taxon>
        <taxon>Pyrocystaceae</taxon>
        <taxon>Alexandrium</taxon>
    </lineage>
</organism>
<name>A0A7S4QJ44_9DINO</name>
<feature type="region of interest" description="Disordered" evidence="1">
    <location>
        <begin position="1"/>
        <end position="29"/>
    </location>
</feature>
<dbReference type="EMBL" id="HBNR01031199">
    <property type="protein sequence ID" value="CAE4585284.1"/>
    <property type="molecule type" value="Transcribed_RNA"/>
</dbReference>